<dbReference type="AlphaFoldDB" id="A0AAV9PS80"/>
<evidence type="ECO:0000313" key="3">
    <source>
        <dbReference type="Proteomes" id="UP001345827"/>
    </source>
</evidence>
<dbReference type="EMBL" id="JAXLQG010000042">
    <property type="protein sequence ID" value="KAK5527588.1"/>
    <property type="molecule type" value="Genomic_DNA"/>
</dbReference>
<reference evidence="2 3" key="1">
    <citation type="submission" date="2023-06" db="EMBL/GenBank/DDBJ databases">
        <title>Black Yeasts Isolated from many extreme environments.</title>
        <authorList>
            <person name="Coleine C."/>
            <person name="Stajich J.E."/>
            <person name="Selbmann L."/>
        </authorList>
    </citation>
    <scope>NUCLEOTIDE SEQUENCE [LARGE SCALE GENOMIC DNA]</scope>
    <source>
        <strain evidence="2 3">CCFEE 5887</strain>
    </source>
</reference>
<dbReference type="Proteomes" id="UP001345827">
    <property type="component" value="Unassembled WGS sequence"/>
</dbReference>
<accession>A0AAV9PS80</accession>
<feature type="compositionally biased region" description="Basic and acidic residues" evidence="1">
    <location>
        <begin position="32"/>
        <end position="42"/>
    </location>
</feature>
<feature type="compositionally biased region" description="Basic residues" evidence="1">
    <location>
        <begin position="14"/>
        <end position="23"/>
    </location>
</feature>
<feature type="compositionally biased region" description="Basic and acidic residues" evidence="1">
    <location>
        <begin position="109"/>
        <end position="120"/>
    </location>
</feature>
<gene>
    <name evidence="2" type="ORF">LTR25_011067</name>
</gene>
<organism evidence="2 3">
    <name type="scientific">Vermiconidia calcicola</name>
    <dbReference type="NCBI Taxonomy" id="1690605"/>
    <lineage>
        <taxon>Eukaryota</taxon>
        <taxon>Fungi</taxon>
        <taxon>Dikarya</taxon>
        <taxon>Ascomycota</taxon>
        <taxon>Pezizomycotina</taxon>
        <taxon>Dothideomycetes</taxon>
        <taxon>Dothideomycetidae</taxon>
        <taxon>Mycosphaerellales</taxon>
        <taxon>Extremaceae</taxon>
        <taxon>Vermiconidia</taxon>
    </lineage>
</organism>
<keyword evidence="3" id="KW-1185">Reference proteome</keyword>
<feature type="region of interest" description="Disordered" evidence="1">
    <location>
        <begin position="81"/>
        <end position="120"/>
    </location>
</feature>
<protein>
    <submittedName>
        <fullName evidence="2">Uncharacterized protein</fullName>
    </submittedName>
</protein>
<proteinExistence type="predicted"/>
<comment type="caution">
    <text evidence="2">The sequence shown here is derived from an EMBL/GenBank/DDBJ whole genome shotgun (WGS) entry which is preliminary data.</text>
</comment>
<name>A0AAV9PS80_9PEZI</name>
<feature type="region of interest" description="Disordered" evidence="1">
    <location>
        <begin position="1"/>
        <end position="64"/>
    </location>
</feature>
<evidence type="ECO:0000256" key="1">
    <source>
        <dbReference type="SAM" id="MobiDB-lite"/>
    </source>
</evidence>
<sequence>MSGRSMYSGATARCGRRRRRHGAVCRGLGSDAGHHNPSKGEIENGSASQSSQGSDTQEEAETEDIRSRLLDLILALSSKQHRIEKRTRPPTQPTVLSDDCAPRKRPRRATKETWKAREARKARETLKEVEAERSQTSSDRYRKKQASFVYPDSGIGEVVGVVDGIVDVYLGEDGSIQCLVTCKSSLVTIDNLVDDELRRRCEELFCQRYGHQELRRRAAIKPQIRKK</sequence>
<evidence type="ECO:0000313" key="2">
    <source>
        <dbReference type="EMBL" id="KAK5527588.1"/>
    </source>
</evidence>
<feature type="compositionally biased region" description="Polar residues" evidence="1">
    <location>
        <begin position="45"/>
        <end position="55"/>
    </location>
</feature>